<proteinExistence type="predicted"/>
<feature type="transmembrane region" description="Helical" evidence="1">
    <location>
        <begin position="12"/>
        <end position="29"/>
    </location>
</feature>
<name>A0A426RIG6_9FLAO</name>
<feature type="transmembrane region" description="Helical" evidence="1">
    <location>
        <begin position="149"/>
        <end position="169"/>
    </location>
</feature>
<dbReference type="AlphaFoldDB" id="A0A426RIG6"/>
<keyword evidence="3" id="KW-1185">Reference proteome</keyword>
<gene>
    <name evidence="2" type="ORF">DZC72_14225</name>
</gene>
<feature type="transmembrane region" description="Helical" evidence="1">
    <location>
        <begin position="181"/>
        <end position="198"/>
    </location>
</feature>
<feature type="transmembrane region" description="Helical" evidence="1">
    <location>
        <begin position="120"/>
        <end position="142"/>
    </location>
</feature>
<reference evidence="3" key="1">
    <citation type="submission" date="2018-12" db="EMBL/GenBank/DDBJ databases">
        <title>Maribacter lutimaris sp. nov., isolated from marine sediment.</title>
        <authorList>
            <person name="Kim K.K."/>
        </authorList>
    </citation>
    <scope>NUCLEOTIDE SEQUENCE [LARGE SCALE GENOMIC DNA]</scope>
    <source>
        <strain evidence="3">PoM-212</strain>
    </source>
</reference>
<organism evidence="2 3">
    <name type="scientific">Maribacter algicola</name>
    <dbReference type="NCBI Taxonomy" id="2498892"/>
    <lineage>
        <taxon>Bacteria</taxon>
        <taxon>Pseudomonadati</taxon>
        <taxon>Bacteroidota</taxon>
        <taxon>Flavobacteriia</taxon>
        <taxon>Flavobacteriales</taxon>
        <taxon>Flavobacteriaceae</taxon>
        <taxon>Maribacter</taxon>
    </lineage>
</organism>
<feature type="transmembrane region" description="Helical" evidence="1">
    <location>
        <begin position="50"/>
        <end position="78"/>
    </location>
</feature>
<dbReference type="RefSeq" id="WP_125223543.1">
    <property type="nucleotide sequence ID" value="NZ_QUSX01000002.1"/>
</dbReference>
<keyword evidence="1" id="KW-1133">Transmembrane helix</keyword>
<evidence type="ECO:0000256" key="1">
    <source>
        <dbReference type="SAM" id="Phobius"/>
    </source>
</evidence>
<evidence type="ECO:0000313" key="2">
    <source>
        <dbReference type="EMBL" id="RRQ48820.1"/>
    </source>
</evidence>
<protein>
    <submittedName>
        <fullName evidence="2">Uncharacterized protein</fullName>
    </submittedName>
</protein>
<comment type="caution">
    <text evidence="2">The sequence shown here is derived from an EMBL/GenBank/DDBJ whole genome shotgun (WGS) entry which is preliminary data.</text>
</comment>
<accession>A0A426RIG6</accession>
<dbReference type="EMBL" id="QUSX01000002">
    <property type="protein sequence ID" value="RRQ48820.1"/>
    <property type="molecule type" value="Genomic_DNA"/>
</dbReference>
<sequence>MTNKFNNIQFPTHLIPVGYIALVCLGYFVKSIYYQKFDIEIENYLNFQEYLFIFLPIGSGIIVALIAITAFFGGLYVITTDFVDKNPTKEKLRRTKPPSTQNDWKIKNKVLRFLIRAKDIFQGVLIFSLFFGPIILLLYYGITKDISGRVVVLTSLIWGFSIMSFYFFGNLRKEKEPWKNLILLYAFLISMCPMIIDIKMDKADLILSGDANKSVKLLLQETIISTNDSLIYIGQTKDFLFLRDLKANGNHIYNKKDIKELIFTDLRKDKRAD</sequence>
<keyword evidence="1" id="KW-0812">Transmembrane</keyword>
<dbReference type="OrthoDB" id="1434147at2"/>
<dbReference type="Proteomes" id="UP000286990">
    <property type="component" value="Unassembled WGS sequence"/>
</dbReference>
<keyword evidence="1" id="KW-0472">Membrane</keyword>
<evidence type="ECO:0000313" key="3">
    <source>
        <dbReference type="Proteomes" id="UP000286990"/>
    </source>
</evidence>